<name>A0ABT8ZN35_9SPHN</name>
<protein>
    <recommendedName>
        <fullName evidence="3">TetR family transcriptional regulator</fullName>
    </recommendedName>
</protein>
<gene>
    <name evidence="1" type="ORF">Q4610_11135</name>
</gene>
<sequence>MRDDPFQTAILAAWHGEIFGAELGRLGPMLLADGISHTDSFAQIGQVEALMAQILYPALTPSPDISAAHKAASDRATSLLKDCGNWQGFLARSTASFPAALERFRQIVRIAPARHRPLAELLLAHEIALIDFMDRDAHRVPMPSGNALAHFVEKAAALAPRS</sequence>
<proteinExistence type="predicted"/>
<accession>A0ABT8ZN35</accession>
<comment type="caution">
    <text evidence="1">The sequence shown here is derived from an EMBL/GenBank/DDBJ whole genome shotgun (WGS) entry which is preliminary data.</text>
</comment>
<organism evidence="1 2">
    <name type="scientific">Sphingobium cyanobacteriorum</name>
    <dbReference type="NCBI Taxonomy" id="3063954"/>
    <lineage>
        <taxon>Bacteria</taxon>
        <taxon>Pseudomonadati</taxon>
        <taxon>Pseudomonadota</taxon>
        <taxon>Alphaproteobacteria</taxon>
        <taxon>Sphingomonadales</taxon>
        <taxon>Sphingomonadaceae</taxon>
        <taxon>Sphingobium</taxon>
    </lineage>
</organism>
<dbReference type="Proteomes" id="UP001176471">
    <property type="component" value="Unassembled WGS sequence"/>
</dbReference>
<evidence type="ECO:0000313" key="2">
    <source>
        <dbReference type="Proteomes" id="UP001176471"/>
    </source>
</evidence>
<dbReference type="RefSeq" id="WP_304536021.1">
    <property type="nucleotide sequence ID" value="NZ_JAUQOM010000004.1"/>
</dbReference>
<evidence type="ECO:0000313" key="1">
    <source>
        <dbReference type="EMBL" id="MDO7835597.1"/>
    </source>
</evidence>
<reference evidence="1" key="1">
    <citation type="submission" date="2023-07" db="EMBL/GenBank/DDBJ databases">
        <title>Bacterial whole genome sequence for Sphingobium sp. HBC34.</title>
        <authorList>
            <person name="Le V."/>
            <person name="Ko S.-R."/>
            <person name="Ahn C.-Y."/>
            <person name="Oh H.-M."/>
        </authorList>
    </citation>
    <scope>NUCLEOTIDE SEQUENCE</scope>
    <source>
        <strain evidence="1">HBC34</strain>
    </source>
</reference>
<keyword evidence="2" id="KW-1185">Reference proteome</keyword>
<dbReference type="EMBL" id="JAUQOM010000004">
    <property type="protein sequence ID" value="MDO7835597.1"/>
    <property type="molecule type" value="Genomic_DNA"/>
</dbReference>
<evidence type="ECO:0008006" key="3">
    <source>
        <dbReference type="Google" id="ProtNLM"/>
    </source>
</evidence>